<dbReference type="InterPro" id="IPR001119">
    <property type="entry name" value="SLH_dom"/>
</dbReference>
<evidence type="ECO:0000313" key="2">
    <source>
        <dbReference type="EMBL" id="MFC4409966.1"/>
    </source>
</evidence>
<dbReference type="PANTHER" id="PTHR43308">
    <property type="entry name" value="OUTER MEMBRANE PROTEIN ALPHA-RELATED"/>
    <property type="match status" value="1"/>
</dbReference>
<protein>
    <submittedName>
        <fullName evidence="2">S-layer homology domain-containing protein</fullName>
    </submittedName>
</protein>
<dbReference type="PROSITE" id="PS51272">
    <property type="entry name" value="SLH"/>
    <property type="match status" value="3"/>
</dbReference>
<keyword evidence="3" id="KW-1185">Reference proteome</keyword>
<feature type="domain" description="SLH" evidence="1">
    <location>
        <begin position="155"/>
        <end position="212"/>
    </location>
</feature>
<proteinExistence type="predicted"/>
<name>A0ABV8X207_9LACT</name>
<accession>A0ABV8X207</accession>
<reference evidence="3" key="1">
    <citation type="journal article" date="2019" name="Int. J. Syst. Evol. Microbiol.">
        <title>The Global Catalogue of Microorganisms (GCM) 10K type strain sequencing project: providing services to taxonomists for standard genome sequencing and annotation.</title>
        <authorList>
            <consortium name="The Broad Institute Genomics Platform"/>
            <consortium name="The Broad Institute Genome Sequencing Center for Infectious Disease"/>
            <person name="Wu L."/>
            <person name="Ma J."/>
        </authorList>
    </citation>
    <scope>NUCLEOTIDE SEQUENCE [LARGE SCALE GENOMIC DNA]</scope>
    <source>
        <strain evidence="3">CCUG 59778</strain>
    </source>
</reference>
<gene>
    <name evidence="2" type="ORF">ACFOZY_05875</name>
</gene>
<dbReference type="EMBL" id="JBHSEC010000006">
    <property type="protein sequence ID" value="MFC4409966.1"/>
    <property type="molecule type" value="Genomic_DNA"/>
</dbReference>
<organism evidence="2 3">
    <name type="scientific">Chungangia koreensis</name>
    <dbReference type="NCBI Taxonomy" id="752657"/>
    <lineage>
        <taxon>Bacteria</taxon>
        <taxon>Bacillati</taxon>
        <taxon>Bacillota</taxon>
        <taxon>Bacilli</taxon>
        <taxon>Lactobacillales</taxon>
        <taxon>Chungangia</taxon>
    </lineage>
</organism>
<dbReference type="RefSeq" id="WP_378153287.1">
    <property type="nucleotide sequence ID" value="NZ_JBHSEC010000006.1"/>
</dbReference>
<dbReference type="Proteomes" id="UP001595817">
    <property type="component" value="Unassembled WGS sequence"/>
</dbReference>
<dbReference type="Pfam" id="PF00395">
    <property type="entry name" value="SLH"/>
    <property type="match status" value="3"/>
</dbReference>
<feature type="domain" description="SLH" evidence="1">
    <location>
        <begin position="93"/>
        <end position="154"/>
    </location>
</feature>
<dbReference type="PANTHER" id="PTHR43308:SF1">
    <property type="entry name" value="OUTER MEMBRANE PROTEIN ALPHA"/>
    <property type="match status" value="1"/>
</dbReference>
<evidence type="ECO:0000259" key="1">
    <source>
        <dbReference type="PROSITE" id="PS51272"/>
    </source>
</evidence>
<feature type="domain" description="SLH" evidence="1">
    <location>
        <begin position="29"/>
        <end position="92"/>
    </location>
</feature>
<evidence type="ECO:0000313" key="3">
    <source>
        <dbReference type="Proteomes" id="UP001595817"/>
    </source>
</evidence>
<comment type="caution">
    <text evidence="2">The sequence shown here is derived from an EMBL/GenBank/DDBJ whole genome shotgun (WGS) entry which is preliminary data.</text>
</comment>
<dbReference type="InterPro" id="IPR051465">
    <property type="entry name" value="Cell_Envelope_Struct_Comp"/>
</dbReference>
<sequence>MGKRVRLLSVVAVFGLIISTFLGSNVLAQESPYSDMNPSMKSYEAVMGLHESEVIHGFNDGTFRPYDEVTRGQAAKMVVRAINLDPGEKVPNPNFSDVPTDHEFYPYIAVLKYHGLMDGYGDGTFGVTDKLQRGQMAKLIAHAYQIERQPWKSGKFKDVDANAYYAPYLQGLIDRNIASGTSEDQYSPNNFVDRGQMAMFLYRAEMSRGKNQ</sequence>